<feature type="domain" description="HIT" evidence="2">
    <location>
        <begin position="1"/>
        <end position="93"/>
    </location>
</feature>
<dbReference type="PANTHER" id="PTHR46243:SF1">
    <property type="entry name" value="BIS(5'-ADENOSYL)-TRIPHOSPHATASE"/>
    <property type="match status" value="1"/>
</dbReference>
<dbReference type="Pfam" id="PF01230">
    <property type="entry name" value="HIT"/>
    <property type="match status" value="1"/>
</dbReference>
<dbReference type="InterPro" id="IPR051884">
    <property type="entry name" value="Bis(5'-adenosyl)-TPase_reg"/>
</dbReference>
<dbReference type="Proteomes" id="UP001165120">
    <property type="component" value="Unassembled WGS sequence"/>
</dbReference>
<reference evidence="3" key="1">
    <citation type="submission" date="2023-04" db="EMBL/GenBank/DDBJ databases">
        <title>Candida boidinii NBRC 10035.</title>
        <authorList>
            <person name="Ichikawa N."/>
            <person name="Sato H."/>
            <person name="Tonouchi N."/>
        </authorList>
    </citation>
    <scope>NUCLEOTIDE SEQUENCE</scope>
    <source>
        <strain evidence="3">NBRC 10035</strain>
    </source>
</reference>
<dbReference type="InterPro" id="IPR011146">
    <property type="entry name" value="HIT-like"/>
</dbReference>
<dbReference type="PROSITE" id="PS00892">
    <property type="entry name" value="HIT_1"/>
    <property type="match status" value="1"/>
</dbReference>
<evidence type="ECO:0000313" key="4">
    <source>
        <dbReference type="Proteomes" id="UP001165120"/>
    </source>
</evidence>
<dbReference type="Gene3D" id="3.30.428.10">
    <property type="entry name" value="HIT-like"/>
    <property type="match status" value="1"/>
</dbReference>
<proteinExistence type="predicted"/>
<comment type="caution">
    <text evidence="3">The sequence shown here is derived from an EMBL/GenBank/DDBJ whole genome shotgun (WGS) entry which is preliminary data.</text>
</comment>
<dbReference type="EMBL" id="BSXN01002136">
    <property type="protein sequence ID" value="GME75692.1"/>
    <property type="molecule type" value="Genomic_DNA"/>
</dbReference>
<feature type="short sequence motif" description="Histidine triad motif" evidence="1">
    <location>
        <begin position="74"/>
        <end position="78"/>
    </location>
</feature>
<protein>
    <submittedName>
        <fullName evidence="3">Unnamed protein product</fullName>
    </submittedName>
</protein>
<dbReference type="InterPro" id="IPR036265">
    <property type="entry name" value="HIT-like_sf"/>
</dbReference>
<evidence type="ECO:0000259" key="2">
    <source>
        <dbReference type="PROSITE" id="PS51084"/>
    </source>
</evidence>
<dbReference type="PROSITE" id="PS51084">
    <property type="entry name" value="HIT_2"/>
    <property type="match status" value="1"/>
</dbReference>
<dbReference type="SUPFAM" id="SSF54197">
    <property type="entry name" value="HIT-like"/>
    <property type="match status" value="1"/>
</dbReference>
<evidence type="ECO:0000313" key="3">
    <source>
        <dbReference type="EMBL" id="GME75692.1"/>
    </source>
</evidence>
<dbReference type="InterPro" id="IPR019808">
    <property type="entry name" value="Histidine_triad_CS"/>
</dbReference>
<dbReference type="AlphaFoldDB" id="A0A9W6WIN7"/>
<sequence>MSSKIFFSKFPVTTQVLVVPLRVVPRLKDLNLEESIDYIKTIQLIHRFIEKLYKADSLNIAMQDGIAAGQSVPHVHTHIIPRYLVDSYGDGIYDLLEKNENNLNSFYQTYCKPLAVLDDDNRKPRTMEIMQGEANWLSAELEKFIKESDDE</sequence>
<evidence type="ECO:0000256" key="1">
    <source>
        <dbReference type="PROSITE-ProRule" id="PRU00464"/>
    </source>
</evidence>
<accession>A0A9W6WIN7</accession>
<organism evidence="3 4">
    <name type="scientific">Candida boidinii</name>
    <name type="common">Yeast</name>
    <dbReference type="NCBI Taxonomy" id="5477"/>
    <lineage>
        <taxon>Eukaryota</taxon>
        <taxon>Fungi</taxon>
        <taxon>Dikarya</taxon>
        <taxon>Ascomycota</taxon>
        <taxon>Saccharomycotina</taxon>
        <taxon>Pichiomycetes</taxon>
        <taxon>Pichiales</taxon>
        <taxon>Pichiaceae</taxon>
        <taxon>Ogataea</taxon>
        <taxon>Ogataea/Candida clade</taxon>
    </lineage>
</organism>
<name>A0A9W6WIN7_CANBO</name>
<gene>
    <name evidence="3" type="ORF">Cboi02_000488600</name>
</gene>
<keyword evidence="4" id="KW-1185">Reference proteome</keyword>
<dbReference type="GO" id="GO:0003824">
    <property type="term" value="F:catalytic activity"/>
    <property type="evidence" value="ECO:0007669"/>
    <property type="project" value="InterPro"/>
</dbReference>
<dbReference type="PANTHER" id="PTHR46243">
    <property type="entry name" value="BIS(5'-ADENOSYL)-TRIPHOSPHATASE"/>
    <property type="match status" value="1"/>
</dbReference>